<feature type="signal peptide" evidence="2">
    <location>
        <begin position="1"/>
        <end position="17"/>
    </location>
</feature>
<organism evidence="3 4">
    <name type="scientific">Sphenostylis stenocarpa</name>
    <dbReference type="NCBI Taxonomy" id="92480"/>
    <lineage>
        <taxon>Eukaryota</taxon>
        <taxon>Viridiplantae</taxon>
        <taxon>Streptophyta</taxon>
        <taxon>Embryophyta</taxon>
        <taxon>Tracheophyta</taxon>
        <taxon>Spermatophyta</taxon>
        <taxon>Magnoliopsida</taxon>
        <taxon>eudicotyledons</taxon>
        <taxon>Gunneridae</taxon>
        <taxon>Pentapetalae</taxon>
        <taxon>rosids</taxon>
        <taxon>fabids</taxon>
        <taxon>Fabales</taxon>
        <taxon>Fabaceae</taxon>
        <taxon>Papilionoideae</taxon>
        <taxon>50 kb inversion clade</taxon>
        <taxon>NPAAA clade</taxon>
        <taxon>indigoferoid/millettioid clade</taxon>
        <taxon>Phaseoleae</taxon>
        <taxon>Sphenostylis</taxon>
    </lineage>
</organism>
<keyword evidence="4" id="KW-1185">Reference proteome</keyword>
<reference evidence="3" key="1">
    <citation type="submission" date="2023-10" db="EMBL/GenBank/DDBJ databases">
        <authorList>
            <person name="Domelevo Entfellner J.-B."/>
        </authorList>
    </citation>
    <scope>NUCLEOTIDE SEQUENCE</scope>
</reference>
<dbReference type="Proteomes" id="UP001189624">
    <property type="component" value="Chromosome 6"/>
</dbReference>
<feature type="compositionally biased region" description="Basic residues" evidence="1">
    <location>
        <begin position="24"/>
        <end position="33"/>
    </location>
</feature>
<feature type="chain" id="PRO_5041706717" description="Secreted protein" evidence="2">
    <location>
        <begin position="18"/>
        <end position="66"/>
    </location>
</feature>
<evidence type="ECO:0000256" key="1">
    <source>
        <dbReference type="SAM" id="MobiDB-lite"/>
    </source>
</evidence>
<feature type="region of interest" description="Disordered" evidence="1">
    <location>
        <begin position="18"/>
        <end position="66"/>
    </location>
</feature>
<dbReference type="AlphaFoldDB" id="A0AA86SPQ5"/>
<keyword evidence="2" id="KW-0732">Signal</keyword>
<dbReference type="Gramene" id="rna-AYBTSS11_LOCUS20270">
    <property type="protein sequence ID" value="CAJ1964360.1"/>
    <property type="gene ID" value="gene-AYBTSS11_LOCUS20270"/>
</dbReference>
<evidence type="ECO:0000313" key="4">
    <source>
        <dbReference type="Proteomes" id="UP001189624"/>
    </source>
</evidence>
<evidence type="ECO:0000256" key="2">
    <source>
        <dbReference type="SAM" id="SignalP"/>
    </source>
</evidence>
<accession>A0AA86SPQ5</accession>
<feature type="compositionally biased region" description="Basic and acidic residues" evidence="1">
    <location>
        <begin position="34"/>
        <end position="51"/>
    </location>
</feature>
<gene>
    <name evidence="3" type="ORF">AYBTSS11_LOCUS20270</name>
</gene>
<protein>
    <recommendedName>
        <fullName evidence="5">Secreted protein</fullName>
    </recommendedName>
</protein>
<proteinExistence type="predicted"/>
<dbReference type="EMBL" id="OY731403">
    <property type="protein sequence ID" value="CAJ1964360.1"/>
    <property type="molecule type" value="Genomic_DNA"/>
</dbReference>
<name>A0AA86SPQ5_9FABA</name>
<evidence type="ECO:0000313" key="3">
    <source>
        <dbReference type="EMBL" id="CAJ1964360.1"/>
    </source>
</evidence>
<sequence length="66" mass="7538">MLCKATILLLLYPSTRSYYEPSHSWKKSHLRHGRTGEGGRKEQLRSPEDRPPYVMLTNPADPSPDA</sequence>
<evidence type="ECO:0008006" key="5">
    <source>
        <dbReference type="Google" id="ProtNLM"/>
    </source>
</evidence>